<dbReference type="Gene3D" id="3.30.530.20">
    <property type="match status" value="1"/>
</dbReference>
<dbReference type="RefSeq" id="WP_066430029.1">
    <property type="nucleotide sequence ID" value="NZ_LZRN01000002.1"/>
</dbReference>
<dbReference type="SUPFAM" id="SSF55961">
    <property type="entry name" value="Bet v1-like"/>
    <property type="match status" value="1"/>
</dbReference>
<dbReference type="EMBL" id="QLLQ01000001">
    <property type="protein sequence ID" value="RAJ28029.1"/>
    <property type="molecule type" value="Genomic_DNA"/>
</dbReference>
<gene>
    <name evidence="1" type="ORF">LX77_00604</name>
</gene>
<protein>
    <recommendedName>
        <fullName evidence="3">Ligand-binding SRPBCC domain-containing protein</fullName>
    </recommendedName>
</protein>
<accession>A0A1A7R592</accession>
<evidence type="ECO:0008006" key="3">
    <source>
        <dbReference type="Google" id="ProtNLM"/>
    </source>
</evidence>
<sequence length="165" mass="19102">MPKIELNTFITANKTLVFDLARSIDLHKISTQNTKETAIAGKTHGLIDLNESVTWYAKHFGVYHTLTSKITAFNPPYYFVDEMASGIFKSFKHEHHFKDLDGGTLMTDVFEYESPYGVLGRLADHLYLQKYMTKFLRERNQIIKEFAESDKWKKVIPTTNKTYAP</sequence>
<evidence type="ECO:0000313" key="2">
    <source>
        <dbReference type="Proteomes" id="UP000248987"/>
    </source>
</evidence>
<organism evidence="1 2">
    <name type="scientific">Gelidibacter algens</name>
    <dbReference type="NCBI Taxonomy" id="49280"/>
    <lineage>
        <taxon>Bacteria</taxon>
        <taxon>Pseudomonadati</taxon>
        <taxon>Bacteroidota</taxon>
        <taxon>Flavobacteriia</taxon>
        <taxon>Flavobacteriales</taxon>
        <taxon>Flavobacteriaceae</taxon>
        <taxon>Gelidibacter</taxon>
    </lineage>
</organism>
<dbReference type="OrthoDB" id="9801773at2"/>
<keyword evidence="2" id="KW-1185">Reference proteome</keyword>
<comment type="caution">
    <text evidence="1">The sequence shown here is derived from an EMBL/GenBank/DDBJ whole genome shotgun (WGS) entry which is preliminary data.</text>
</comment>
<dbReference type="InterPro" id="IPR023393">
    <property type="entry name" value="START-like_dom_sf"/>
</dbReference>
<reference evidence="1 2" key="1">
    <citation type="submission" date="2018-06" db="EMBL/GenBank/DDBJ databases">
        <title>Genomic Encyclopedia of Archaeal and Bacterial Type Strains, Phase II (KMG-II): from individual species to whole genera.</title>
        <authorList>
            <person name="Goeker M."/>
        </authorList>
    </citation>
    <scope>NUCLEOTIDE SEQUENCE [LARGE SCALE GENOMIC DNA]</scope>
    <source>
        <strain evidence="1 2">DSM 12408</strain>
    </source>
</reference>
<evidence type="ECO:0000313" key="1">
    <source>
        <dbReference type="EMBL" id="RAJ28029.1"/>
    </source>
</evidence>
<proteinExistence type="predicted"/>
<name>A0A1A7R592_9FLAO</name>
<dbReference type="STRING" id="49280.A9996_01185"/>
<dbReference type="Proteomes" id="UP000248987">
    <property type="component" value="Unassembled WGS sequence"/>
</dbReference>
<dbReference type="CDD" id="cd07820">
    <property type="entry name" value="SRPBCC_3"/>
    <property type="match status" value="1"/>
</dbReference>
<dbReference type="AlphaFoldDB" id="A0A1A7R592"/>